<evidence type="ECO:0000313" key="1">
    <source>
        <dbReference type="EMBL" id="TXS96521.1"/>
    </source>
</evidence>
<dbReference type="Proteomes" id="UP000321039">
    <property type="component" value="Unassembled WGS sequence"/>
</dbReference>
<dbReference type="EMBL" id="VRZA01000001">
    <property type="protein sequence ID" value="TXS96521.1"/>
    <property type="molecule type" value="Genomic_DNA"/>
</dbReference>
<evidence type="ECO:0000313" key="2">
    <source>
        <dbReference type="Proteomes" id="UP000321039"/>
    </source>
</evidence>
<reference evidence="1 2" key="1">
    <citation type="submission" date="2019-08" db="EMBL/GenBank/DDBJ databases">
        <title>Parahaliea maris sp. nov., isolated from the surface seawater.</title>
        <authorList>
            <person name="Liu Y."/>
        </authorList>
    </citation>
    <scope>NUCLEOTIDE SEQUENCE [LARGE SCALE GENOMIC DNA]</scope>
    <source>
        <strain evidence="1 2">HSLHS9</strain>
    </source>
</reference>
<keyword evidence="2" id="KW-1185">Reference proteome</keyword>
<accession>A0A5C9AB23</accession>
<dbReference type="RefSeq" id="WP_148066793.1">
    <property type="nucleotide sequence ID" value="NZ_VRZA01000001.1"/>
</dbReference>
<organism evidence="1 2">
    <name type="scientific">Parahaliea maris</name>
    <dbReference type="NCBI Taxonomy" id="2716870"/>
    <lineage>
        <taxon>Bacteria</taxon>
        <taxon>Pseudomonadati</taxon>
        <taxon>Pseudomonadota</taxon>
        <taxon>Gammaproteobacteria</taxon>
        <taxon>Cellvibrionales</taxon>
        <taxon>Halieaceae</taxon>
        <taxon>Parahaliea</taxon>
    </lineage>
</organism>
<gene>
    <name evidence="1" type="ORF">FV139_03315</name>
</gene>
<comment type="caution">
    <text evidence="1">The sequence shown here is derived from an EMBL/GenBank/DDBJ whole genome shotgun (WGS) entry which is preliminary data.</text>
</comment>
<dbReference type="AlphaFoldDB" id="A0A5C9AB23"/>
<sequence length="109" mass="12317">MDIRELVSLWAQEAGAEMAEERYSVQLPLADAARVEALAEMFPLRTREQLITELLSAALDDVVSHLPYIEGNKVIAHDEEGDPIYEDVGLTPRYLELTRQHAEKLKQQG</sequence>
<proteinExistence type="predicted"/>
<protein>
    <submittedName>
        <fullName evidence="1">Type 1 pili tip component</fullName>
    </submittedName>
</protein>
<name>A0A5C9AB23_9GAMM</name>